<reference evidence="2 3" key="1">
    <citation type="journal article" date="2018" name="Nat. Ecol. Evol.">
        <title>Pezizomycetes genomes reveal the molecular basis of ectomycorrhizal truffle lifestyle.</title>
        <authorList>
            <person name="Murat C."/>
            <person name="Payen T."/>
            <person name="Noel B."/>
            <person name="Kuo A."/>
            <person name="Morin E."/>
            <person name="Chen J."/>
            <person name="Kohler A."/>
            <person name="Krizsan K."/>
            <person name="Balestrini R."/>
            <person name="Da Silva C."/>
            <person name="Montanini B."/>
            <person name="Hainaut M."/>
            <person name="Levati E."/>
            <person name="Barry K.W."/>
            <person name="Belfiori B."/>
            <person name="Cichocki N."/>
            <person name="Clum A."/>
            <person name="Dockter R.B."/>
            <person name="Fauchery L."/>
            <person name="Guy J."/>
            <person name="Iotti M."/>
            <person name="Le Tacon F."/>
            <person name="Lindquist E.A."/>
            <person name="Lipzen A."/>
            <person name="Malagnac F."/>
            <person name="Mello A."/>
            <person name="Molinier V."/>
            <person name="Miyauchi S."/>
            <person name="Poulain J."/>
            <person name="Riccioni C."/>
            <person name="Rubini A."/>
            <person name="Sitrit Y."/>
            <person name="Splivallo R."/>
            <person name="Traeger S."/>
            <person name="Wang M."/>
            <person name="Zifcakova L."/>
            <person name="Wipf D."/>
            <person name="Zambonelli A."/>
            <person name="Paolocci F."/>
            <person name="Nowrousian M."/>
            <person name="Ottonello S."/>
            <person name="Baldrian P."/>
            <person name="Spatafora J.W."/>
            <person name="Henrissat B."/>
            <person name="Nagy L.G."/>
            <person name="Aury J.M."/>
            <person name="Wincker P."/>
            <person name="Grigoriev I.V."/>
            <person name="Bonfante P."/>
            <person name="Martin F.M."/>
        </authorList>
    </citation>
    <scope>NUCLEOTIDE SEQUENCE [LARGE SCALE GENOMIC DNA]</scope>
    <source>
        <strain evidence="2 3">ATCC MYA-4762</strain>
    </source>
</reference>
<accession>A0A3N4M2U8</accession>
<evidence type="ECO:0000313" key="3">
    <source>
        <dbReference type="Proteomes" id="UP000267821"/>
    </source>
</evidence>
<feature type="compositionally biased region" description="Gly residues" evidence="1">
    <location>
        <begin position="88"/>
        <end position="99"/>
    </location>
</feature>
<protein>
    <submittedName>
        <fullName evidence="2">Uncharacterized protein</fullName>
    </submittedName>
</protein>
<keyword evidence="3" id="KW-1185">Reference proteome</keyword>
<dbReference type="AlphaFoldDB" id="A0A3N4M2U8"/>
<feature type="region of interest" description="Disordered" evidence="1">
    <location>
        <begin position="77"/>
        <end position="130"/>
    </location>
</feature>
<gene>
    <name evidence="2" type="ORF">L211DRAFT_844464</name>
</gene>
<evidence type="ECO:0000313" key="2">
    <source>
        <dbReference type="EMBL" id="RPB29484.1"/>
    </source>
</evidence>
<sequence>MEGHAGRPFFMVGGIRKFIAGECQGTPHAENGGHRWHSLGRACAEPRTDTLMERKVHSEMVISRFSTNKAKRANLHSSYASGSPIDGTGIGGQKQGQAGGQAEDLPPPRDPHRNHREGPQRNPHRVTCSPIKRHEFNHDEDDNCREENYFFYNDDTRPRMQERNDTTLIPKDYAIGGISVIKALIAAHALYECRAKGITDLMDLTPRANRGLMKALRKMVDGAAHVFNMGLSKAIPCGREICGPKGAQGDHDGQGFALKAPTTEAELQKQAEKVVTKTLSVIRITPNPDKENYEKAKSASKTWGRGGERIFVMEVPEGLPEEQFTKLIPDVFRRTQKKIFWDARSGYIQGWDIQRLINKDSSCPRIHQQAVREGIVIDGTTRTAEPYNLH</sequence>
<organism evidence="2 3">
    <name type="scientific">Terfezia boudieri ATCC MYA-4762</name>
    <dbReference type="NCBI Taxonomy" id="1051890"/>
    <lineage>
        <taxon>Eukaryota</taxon>
        <taxon>Fungi</taxon>
        <taxon>Dikarya</taxon>
        <taxon>Ascomycota</taxon>
        <taxon>Pezizomycotina</taxon>
        <taxon>Pezizomycetes</taxon>
        <taxon>Pezizales</taxon>
        <taxon>Pezizaceae</taxon>
        <taxon>Terfezia</taxon>
    </lineage>
</organism>
<name>A0A3N4M2U8_9PEZI</name>
<dbReference type="InParanoid" id="A0A3N4M2U8"/>
<feature type="compositionally biased region" description="Basic and acidic residues" evidence="1">
    <location>
        <begin position="106"/>
        <end position="119"/>
    </location>
</feature>
<dbReference type="Proteomes" id="UP000267821">
    <property type="component" value="Unassembled WGS sequence"/>
</dbReference>
<proteinExistence type="predicted"/>
<evidence type="ECO:0000256" key="1">
    <source>
        <dbReference type="SAM" id="MobiDB-lite"/>
    </source>
</evidence>
<dbReference type="EMBL" id="ML121527">
    <property type="protein sequence ID" value="RPB29484.1"/>
    <property type="molecule type" value="Genomic_DNA"/>
</dbReference>